<keyword evidence="4" id="KW-1185">Reference proteome</keyword>
<comment type="caution">
    <text evidence="3">The sequence shown here is derived from an EMBL/GenBank/DDBJ whole genome shotgun (WGS) entry which is preliminary data.</text>
</comment>
<dbReference type="NCBIfam" id="TIGR03891">
    <property type="entry name" value="thiopep_ocin"/>
    <property type="match status" value="1"/>
</dbReference>
<dbReference type="EMBL" id="SMKU01000169">
    <property type="protein sequence ID" value="TDD79662.1"/>
    <property type="molecule type" value="Genomic_DNA"/>
</dbReference>
<gene>
    <name evidence="3" type="ORF">E1298_27300</name>
</gene>
<dbReference type="Proteomes" id="UP000294513">
    <property type="component" value="Unassembled WGS sequence"/>
</dbReference>
<dbReference type="Pfam" id="PF04738">
    <property type="entry name" value="Lant_dehydr_N"/>
    <property type="match status" value="1"/>
</dbReference>
<sequence length="1031" mass="113173">MPASPHRTPLYRHDGGALLRAAVVPLNHTAHGLPRMWPDLTDTETARAWLRQVWFQHDFAAAVRHASPALAGRLDMICVGKPLSTRQVRRAATSVARYILRASGRPTPFGLFAGVAPVSVAPVTRVRWGNKHRPIIRVDAEWLSDVITRLEACPQLLERLDVAFSNLAAVRGGQLQVPRGPNRVSVPYTEPVAAVREAAAAPVQFGALAARLAGAYPDADAMTARSMLTVLVERGFLITSLRAPFTVICPLSHLTDRLHDVGAGDLPDIAPLLRELDILRAEVRQHNREHAPDALGARTRQGLVRRMRDLSPAGRTALAVDLQLDCDVQLPRGLVCDLERAADLLVRLTRRPAGQAAWRDYHARFCERYGTGVLVPLADVVDPNAGLGYPAGYPGSGLPAPVPVPPARQQRLLALAWQAMADRTTEIELSEEDVIDSLTDGEHLDELQVPPHVEMAARVNAASSEALERGDYTLTIAPARAAGTLTSRFTPLATGAGLEQMYRSAPTASEAALPVQMSFPPVYPHAENICRTPAYLSHILPLGEHRTSTQAVLPLDDLAITATQDRLHLVSISQRRVVEPQVFHALALEKQPPPLARFLAHLTRAFTADWHDFDWGPHARHLPFLPRIRFQRIVIAPARWRLTGTDLSPGKVDQQEWRQALDRWRKRWRCPSAVELRDGDRSLRISLDEPAHAFLLHAHLERHGHAILTESTTAEDCGWLDGHVHEVAVPLVTTRPPAPCPLRGSLPLVTNTDHGHSPGSSESAWLQAKIFSHPEQHEAIITERLSELLTTLGDTAHSDGPAVPVPCWFVRYRSPYETDHLRLRVYTPDSENCAAAVTAVADWAAGLRRDGAAGSLVFDTYRPEVGRYGPGEAMRAAEAVFGADTRVVTAGLRHLSALAIDPLAWAAANMLHIAGGFLGGLEAAAAWLIDRTAPTAAPIRRSVMDQAATLAHDIAVLELTSHLDHLVRAWRDRTAALANYRERLPADADPDAVLESLLHMHHNRAMGIDRDRERQCRRLARQSALAQRAQR</sequence>
<accession>A0A4R5B8K9</accession>
<dbReference type="OrthoDB" id="1273722at2"/>
<evidence type="ECO:0000313" key="3">
    <source>
        <dbReference type="EMBL" id="TDD79662.1"/>
    </source>
</evidence>
<feature type="domain" description="Lantibiotic dehydratase N-terminal" evidence="1">
    <location>
        <begin position="58"/>
        <end position="696"/>
    </location>
</feature>
<organism evidence="3 4">
    <name type="scientific">Actinomadura rubrisoli</name>
    <dbReference type="NCBI Taxonomy" id="2530368"/>
    <lineage>
        <taxon>Bacteria</taxon>
        <taxon>Bacillati</taxon>
        <taxon>Actinomycetota</taxon>
        <taxon>Actinomycetes</taxon>
        <taxon>Streptosporangiales</taxon>
        <taxon>Thermomonosporaceae</taxon>
        <taxon>Actinomadura</taxon>
    </lineage>
</organism>
<proteinExistence type="predicted"/>
<protein>
    <submittedName>
        <fullName evidence="3">Lantibiotic dehydratase</fullName>
    </submittedName>
</protein>
<dbReference type="Pfam" id="PF14028">
    <property type="entry name" value="Lant_dehydr_C"/>
    <property type="match status" value="1"/>
</dbReference>
<dbReference type="InterPro" id="IPR006827">
    <property type="entry name" value="Lant_deHydtase_N"/>
</dbReference>
<dbReference type="AlphaFoldDB" id="A0A4R5B8K9"/>
<name>A0A4R5B8K9_9ACTN</name>
<feature type="domain" description="Thiopeptide-type bacteriocin biosynthesis" evidence="2">
    <location>
        <begin position="765"/>
        <end position="1022"/>
    </location>
</feature>
<evidence type="ECO:0000313" key="4">
    <source>
        <dbReference type="Proteomes" id="UP000294513"/>
    </source>
</evidence>
<evidence type="ECO:0000259" key="1">
    <source>
        <dbReference type="Pfam" id="PF04738"/>
    </source>
</evidence>
<reference evidence="3 4" key="1">
    <citation type="submission" date="2019-03" db="EMBL/GenBank/DDBJ databases">
        <title>Draft genome sequences of novel Actinobacteria.</title>
        <authorList>
            <person name="Sahin N."/>
            <person name="Ay H."/>
            <person name="Saygin H."/>
        </authorList>
    </citation>
    <scope>NUCLEOTIDE SEQUENCE [LARGE SCALE GENOMIC DNA]</scope>
    <source>
        <strain evidence="3 4">H3C3</strain>
    </source>
</reference>
<evidence type="ECO:0000259" key="2">
    <source>
        <dbReference type="Pfam" id="PF14028"/>
    </source>
</evidence>
<dbReference type="InterPro" id="IPR023809">
    <property type="entry name" value="Thiopep_bacteriocin_synth_dom"/>
</dbReference>